<feature type="compositionally biased region" description="Low complexity" evidence="1">
    <location>
        <begin position="194"/>
        <end position="219"/>
    </location>
</feature>
<reference evidence="2 3" key="1">
    <citation type="submission" date="2016-10" db="EMBL/GenBank/DDBJ databases">
        <authorList>
            <person name="de Groot N.N."/>
        </authorList>
    </citation>
    <scope>NUCLEOTIDE SEQUENCE [LARGE SCALE GENOMIC DNA]</scope>
    <source>
        <strain evidence="2 3">CGMCC 4.1877</strain>
    </source>
</reference>
<evidence type="ECO:0000313" key="2">
    <source>
        <dbReference type="EMBL" id="SFM80733.1"/>
    </source>
</evidence>
<feature type="compositionally biased region" description="Basic and acidic residues" evidence="1">
    <location>
        <begin position="277"/>
        <end position="288"/>
    </location>
</feature>
<evidence type="ECO:0000256" key="1">
    <source>
        <dbReference type="SAM" id="MobiDB-lite"/>
    </source>
</evidence>
<feature type="region of interest" description="Disordered" evidence="1">
    <location>
        <begin position="264"/>
        <end position="291"/>
    </location>
</feature>
<organism evidence="2 3">
    <name type="scientific">Pseudonocardia ammonioxydans</name>
    <dbReference type="NCBI Taxonomy" id="260086"/>
    <lineage>
        <taxon>Bacteria</taxon>
        <taxon>Bacillati</taxon>
        <taxon>Actinomycetota</taxon>
        <taxon>Actinomycetes</taxon>
        <taxon>Pseudonocardiales</taxon>
        <taxon>Pseudonocardiaceae</taxon>
        <taxon>Pseudonocardia</taxon>
    </lineage>
</organism>
<protein>
    <submittedName>
        <fullName evidence="2">Uncharacterized protein</fullName>
    </submittedName>
</protein>
<proteinExistence type="predicted"/>
<name>A0A1I4TW05_PSUAM</name>
<gene>
    <name evidence="2" type="ORF">SAMN05216207_100332</name>
</gene>
<feature type="region of interest" description="Disordered" evidence="1">
    <location>
        <begin position="94"/>
        <end position="150"/>
    </location>
</feature>
<dbReference type="EMBL" id="FOUY01000003">
    <property type="protein sequence ID" value="SFM80733.1"/>
    <property type="molecule type" value="Genomic_DNA"/>
</dbReference>
<feature type="region of interest" description="Disordered" evidence="1">
    <location>
        <begin position="170"/>
        <end position="223"/>
    </location>
</feature>
<keyword evidence="3" id="KW-1185">Reference proteome</keyword>
<evidence type="ECO:0000313" key="3">
    <source>
        <dbReference type="Proteomes" id="UP000199614"/>
    </source>
</evidence>
<dbReference type="AlphaFoldDB" id="A0A1I4TW05"/>
<feature type="compositionally biased region" description="Low complexity" evidence="1">
    <location>
        <begin position="99"/>
        <end position="113"/>
    </location>
</feature>
<sequence length="302" mass="32569">MPWAWAATVSPCVAACSTTSRSCATVYCDWNSLGPPGVIWPPPAITLIRSEDTAHESMAARISASVSAMPPRNQQCPPETVSGVPAARMRGVGAEETARSWSRTSATTPWASPRSRTVVQPERRHACAFARTRARTSSRDPRRTVPNGSGLRSAARCTWLLTRPGMMLAPGKLSRSAPGQRAASSSAGPTPAIRSPRTSTAARSRTSPTGPTRTRSASTMRSMDSAPLPVLSYTTVGGGRAVLREQLVVLVLRGSRYVQNSLHDRWGLHDPGQPPEPSRERCSRDRHSASTRIRRILRASRS</sequence>
<dbReference type="STRING" id="260086.SAMN05216207_100332"/>
<accession>A0A1I4TW05</accession>
<dbReference type="Proteomes" id="UP000199614">
    <property type="component" value="Unassembled WGS sequence"/>
</dbReference>